<dbReference type="InterPro" id="IPR023753">
    <property type="entry name" value="FAD/NAD-binding_dom"/>
</dbReference>
<dbReference type="SUPFAM" id="SSF51971">
    <property type="entry name" value="Nucleotide-binding domain"/>
    <property type="match status" value="2"/>
</dbReference>
<dbReference type="GO" id="GO:0051536">
    <property type="term" value="F:iron-sulfur cluster binding"/>
    <property type="evidence" value="ECO:0007669"/>
    <property type="project" value="UniProtKB-KW"/>
</dbReference>
<dbReference type="SUPFAM" id="SSF51905">
    <property type="entry name" value="FAD/NAD(P)-binding domain"/>
    <property type="match status" value="1"/>
</dbReference>
<keyword evidence="1" id="KW-0479">Metal-binding</keyword>
<dbReference type="PANTHER" id="PTHR42783">
    <property type="entry name" value="GLUTAMATE SYNTHASE [NADPH] SMALL CHAIN"/>
    <property type="match status" value="1"/>
</dbReference>
<feature type="domain" description="4Fe-4S ferredoxin-type" evidence="4">
    <location>
        <begin position="1"/>
        <end position="25"/>
    </location>
</feature>
<dbReference type="InterPro" id="IPR017896">
    <property type="entry name" value="4Fe4S_Fe-S-bd"/>
</dbReference>
<sequence>MSKCTSCGECEKVCPVPLGNEYDEGLSTNKAAYKKYAQAIPGAFAIRKEDPAPCRMSCPAGLNVQGYVQMAKEGRYEKCLDIIMEDLPLPGVLGRICPHGCENACRRCDVDEPVAIRDLKRLAADRFDPREVKVERMPGRDEKVAIIGSGPAGLSAAYQLARKGIKSTIFEALPKAGGMLRTGIPEHRLPRDVLDREIEVVANMGVEIKLNSPIGPDLTVEGLFEQGHKAVYIAIGAHKGFELGIPGERAKGVRQGVDFLREVNLTGKAETGKKIAVIGGGNVAIDVARCAVRLGAGEVTLIYRRTRDEMPAWEEEIRAAEDEGTVISYLAAPQEVLLRDGRVDGLRCVRMELGEPDSSGRRKPIPIPGSEYDIEIDQLIPAIGQMPDLSGLEDMAGLNFTRWGTIETDPVTYATGREGLFAGGDVQTGPWVAIGAVAAGKEAAESIERYLDGRDMAEGREPVEITDPVYRPIPESEPRKARARMPELPLEERKGNFREVELGYSDEQGRAEASRCVNCGYCCECLQCVDACLADAVDHSQEYVEKDIQVGSVILSPGSRPFDPSGLELFYKYKSNPNVLTSLEFERILSASGPTMGHLQKPSDGKEPKKIAWLQCVGSRDLNRCGNGYCSSVCCMYAIKDAMIAKEHSEEDLECVIFNMDIRTFGKEYEKYYDRARENVGVKFVKARIHTIDEVGEEKNLRVRHVGDDGELKEEFFDIIVLSVGLEITESTRKLAETLEIELDRYNFAATNPFSPMETSRPGVYVSGVFQGPKDIPSSVSEASAAACLAGKSLGAARGTLTRSVEPPDEISVEDQEPRVGVFICNCGINISGTVDVSDLEEYSKTLPGVSFVCQNLFTCSQDSQESMKEIIRENRLNRVVVAACTPKTHEGIFMDTLEACGLNKYLFEMANIRNQNSWVHSEEPELATLKSRELVRMAVARAASLNPLAEKKIPVNQRALVIGGGVAGMNASLGLADQGYKVVLIEKEDVLGGMAHRLTRTIEGEEIAPYIQDLAQKTSSHENIQVLTRSLVVGFSGFKGNFTTEVIAGPGMYERKIEHGVAIIATGAVEHSPREHLYGEDDRVSTQVELAARLEESGTDDLGDVVMIQCVGSRNDDNPNCSRICCQTSVKNAIHIKELNPDARVFVLYRDIRTYGLLEDYYKEAREMGVLFFRFDKNDPPVAEVSDGDLFVTFKDHVLGKKLKVKADLLALSAGMEAQDTEELASIMKLSRTEENYFMEAHVKLRPVDMPTEGIFVCGTAHSPKLISESISQAYAAASRAVTFLSQDYLTLSAVTASVKADFCASCLICVRSCPYGVPRINEWGISEIDPALCQGCGVCASECPAKAIELNWYEDDQILTKVDALLEGVL</sequence>
<evidence type="ECO:0000256" key="2">
    <source>
        <dbReference type="ARBA" id="ARBA00023004"/>
    </source>
</evidence>
<dbReference type="Pfam" id="PF14691">
    <property type="entry name" value="Fer4_20"/>
    <property type="match status" value="1"/>
</dbReference>
<organism evidence="5">
    <name type="scientific">uncultured Desulfobacteraceae bacterium</name>
    <dbReference type="NCBI Taxonomy" id="218296"/>
    <lineage>
        <taxon>Bacteria</taxon>
        <taxon>Pseudomonadati</taxon>
        <taxon>Thermodesulfobacteriota</taxon>
        <taxon>Desulfobacteria</taxon>
        <taxon>Desulfobacterales</taxon>
        <taxon>Desulfobacteraceae</taxon>
        <taxon>environmental samples</taxon>
    </lineage>
</organism>
<dbReference type="GO" id="GO:0016491">
    <property type="term" value="F:oxidoreductase activity"/>
    <property type="evidence" value="ECO:0007669"/>
    <property type="project" value="InterPro"/>
</dbReference>
<dbReference type="InterPro" id="IPR028261">
    <property type="entry name" value="DPD_II"/>
</dbReference>
<dbReference type="Pfam" id="PF00037">
    <property type="entry name" value="Fer4"/>
    <property type="match status" value="1"/>
</dbReference>
<protein>
    <submittedName>
        <fullName evidence="5">4Fe-4S ferredoxin</fullName>
    </submittedName>
</protein>
<keyword evidence="3" id="KW-0411">Iron-sulfur</keyword>
<evidence type="ECO:0000256" key="3">
    <source>
        <dbReference type="ARBA" id="ARBA00023014"/>
    </source>
</evidence>
<dbReference type="PROSITE" id="PS00198">
    <property type="entry name" value="4FE4S_FER_1"/>
    <property type="match status" value="2"/>
</dbReference>
<feature type="domain" description="4Fe-4S ferredoxin-type" evidence="4">
    <location>
        <begin position="1296"/>
        <end position="1325"/>
    </location>
</feature>
<dbReference type="Gene3D" id="3.50.50.60">
    <property type="entry name" value="FAD/NAD(P)-binding domain"/>
    <property type="match status" value="4"/>
</dbReference>
<reference evidence="5" key="1">
    <citation type="submission" date="2019-01" db="EMBL/GenBank/DDBJ databases">
        <authorList>
            <consortium name="Genoscope - CEA"/>
            <person name="William W."/>
        </authorList>
    </citation>
    <scope>NUCLEOTIDE SEQUENCE</scope>
    <source>
        <strain evidence="5">CR-1</strain>
    </source>
</reference>
<keyword evidence="2" id="KW-0408">Iron</keyword>
<dbReference type="Gene3D" id="1.10.1060.10">
    <property type="entry name" value="Alpha-helical ferredoxin"/>
    <property type="match status" value="1"/>
</dbReference>
<proteinExistence type="predicted"/>
<gene>
    <name evidence="5" type="ORF">EPICR_30286</name>
</gene>
<dbReference type="Gene3D" id="3.30.70.20">
    <property type="match status" value="1"/>
</dbReference>
<name>A0A484HGG5_9BACT</name>
<dbReference type="GO" id="GO:0046872">
    <property type="term" value="F:metal ion binding"/>
    <property type="evidence" value="ECO:0007669"/>
    <property type="project" value="UniProtKB-KW"/>
</dbReference>
<dbReference type="SUPFAM" id="SSF54862">
    <property type="entry name" value="4Fe-4S ferredoxins"/>
    <property type="match status" value="1"/>
</dbReference>
<dbReference type="InterPro" id="IPR009051">
    <property type="entry name" value="Helical_ferredxn"/>
</dbReference>
<evidence type="ECO:0000259" key="4">
    <source>
        <dbReference type="PROSITE" id="PS51379"/>
    </source>
</evidence>
<accession>A0A484HGG5</accession>
<evidence type="ECO:0000256" key="1">
    <source>
        <dbReference type="ARBA" id="ARBA00022723"/>
    </source>
</evidence>
<evidence type="ECO:0000313" key="5">
    <source>
        <dbReference type="EMBL" id="VEN74349.1"/>
    </source>
</evidence>
<dbReference type="PROSITE" id="PS51379">
    <property type="entry name" value="4FE4S_FER_2"/>
    <property type="match status" value="3"/>
</dbReference>
<dbReference type="EMBL" id="CAACVI010000023">
    <property type="protein sequence ID" value="VEN74349.1"/>
    <property type="molecule type" value="Genomic_DNA"/>
</dbReference>
<dbReference type="SUPFAM" id="SSF46548">
    <property type="entry name" value="alpha-helical ferredoxin"/>
    <property type="match status" value="2"/>
</dbReference>
<dbReference type="InterPro" id="IPR036188">
    <property type="entry name" value="FAD/NAD-bd_sf"/>
</dbReference>
<feature type="domain" description="4Fe-4S ferredoxin-type" evidence="4">
    <location>
        <begin position="1326"/>
        <end position="1355"/>
    </location>
</feature>
<dbReference type="PRINTS" id="PR00419">
    <property type="entry name" value="ADXRDTASE"/>
</dbReference>
<dbReference type="PANTHER" id="PTHR42783:SF3">
    <property type="entry name" value="GLUTAMATE SYNTHASE [NADPH] SMALL CHAIN-RELATED"/>
    <property type="match status" value="1"/>
</dbReference>
<dbReference type="Pfam" id="PF07992">
    <property type="entry name" value="Pyr_redox_2"/>
    <property type="match status" value="2"/>
</dbReference>
<dbReference type="InterPro" id="IPR017900">
    <property type="entry name" value="4Fe4S_Fe_S_CS"/>
</dbReference>